<feature type="transmembrane region" description="Helical" evidence="10">
    <location>
        <begin position="6"/>
        <end position="28"/>
    </location>
</feature>
<evidence type="ECO:0000256" key="9">
    <source>
        <dbReference type="SAM" id="MobiDB-lite"/>
    </source>
</evidence>
<dbReference type="PANTHER" id="PTHR13466:SF0">
    <property type="entry name" value="SMP-LTD DOMAIN-CONTAINING PROTEIN"/>
    <property type="match status" value="1"/>
</dbReference>
<organism evidence="13 14">
    <name type="scientific">Carex littledalei</name>
    <dbReference type="NCBI Taxonomy" id="544730"/>
    <lineage>
        <taxon>Eukaryota</taxon>
        <taxon>Viridiplantae</taxon>
        <taxon>Streptophyta</taxon>
        <taxon>Embryophyta</taxon>
        <taxon>Tracheophyta</taxon>
        <taxon>Spermatophyta</taxon>
        <taxon>Magnoliopsida</taxon>
        <taxon>Liliopsida</taxon>
        <taxon>Poales</taxon>
        <taxon>Cyperaceae</taxon>
        <taxon>Cyperoideae</taxon>
        <taxon>Cariceae</taxon>
        <taxon>Carex</taxon>
        <taxon>Carex subgen. Euthyceras</taxon>
    </lineage>
</organism>
<evidence type="ECO:0000256" key="7">
    <source>
        <dbReference type="ARBA" id="ARBA00023121"/>
    </source>
</evidence>
<name>A0A833VW10_9POAL</name>
<keyword evidence="4" id="KW-0256">Endoplasmic reticulum</keyword>
<evidence type="ECO:0000313" key="14">
    <source>
        <dbReference type="Proteomes" id="UP000623129"/>
    </source>
</evidence>
<dbReference type="Proteomes" id="UP000623129">
    <property type="component" value="Unassembled WGS sequence"/>
</dbReference>
<keyword evidence="5 10" id="KW-1133">Transmembrane helix</keyword>
<accession>A0A833VW10</accession>
<keyword evidence="3 10" id="KW-0812">Transmembrane</keyword>
<dbReference type="Gene3D" id="2.30.29.30">
    <property type="entry name" value="Pleckstrin-homology domain (PH domain)/Phosphotyrosine-binding domain (PTB)"/>
    <property type="match status" value="1"/>
</dbReference>
<evidence type="ECO:0000256" key="2">
    <source>
        <dbReference type="ARBA" id="ARBA00022448"/>
    </source>
</evidence>
<dbReference type="EMBL" id="SWLB01000008">
    <property type="protein sequence ID" value="KAF3335339.1"/>
    <property type="molecule type" value="Genomic_DNA"/>
</dbReference>
<evidence type="ECO:0000256" key="10">
    <source>
        <dbReference type="SAM" id="Phobius"/>
    </source>
</evidence>
<keyword evidence="6" id="KW-0445">Lipid transport</keyword>
<evidence type="ECO:0000313" key="13">
    <source>
        <dbReference type="EMBL" id="KAF3335339.1"/>
    </source>
</evidence>
<dbReference type="CDD" id="cd21675">
    <property type="entry name" value="SMP_TEX2"/>
    <property type="match status" value="1"/>
</dbReference>
<dbReference type="GO" id="GO:0006869">
    <property type="term" value="P:lipid transport"/>
    <property type="evidence" value="ECO:0007669"/>
    <property type="project" value="UniProtKB-KW"/>
</dbReference>
<evidence type="ECO:0000259" key="12">
    <source>
        <dbReference type="PROSITE" id="PS51847"/>
    </source>
</evidence>
<reference evidence="13" key="1">
    <citation type="submission" date="2020-01" db="EMBL/GenBank/DDBJ databases">
        <title>Genome sequence of Kobresia littledalei, the first chromosome-level genome in the family Cyperaceae.</title>
        <authorList>
            <person name="Qu G."/>
        </authorList>
    </citation>
    <scope>NUCLEOTIDE SEQUENCE</scope>
    <source>
        <strain evidence="13">C.B.Clarke</strain>
        <tissue evidence="13">Leaf</tissue>
    </source>
</reference>
<dbReference type="GO" id="GO:0008289">
    <property type="term" value="F:lipid binding"/>
    <property type="evidence" value="ECO:0007669"/>
    <property type="project" value="UniProtKB-KW"/>
</dbReference>
<sequence>MIVAFSAGFLTGLLALLAIEVSVILWLIRRLGRQKRSIEVLEKNGSVDLEEEPISFSSNKKGFIWVLEPDKIPKVDTDMAKTSSGGVAKIPSGKIKIIEVAPVRKYAEIKDHSLIISETSGTKTTIELLGCTILAVSSTDLNSRKWDKRYPIKLGDDQSEIYKGNKSFYIYAETNWEKESWCKALRLASSYKSKQITHQQLIKDFHDYLSLLNANYPSFLKPSILLNETIDKQSRPGGPPSKVGLYLKKFARKASTKAGLEGKSDGETKITEKFDGAAISEEKCGDDEGTLCLNLLFLRLFFDVHRNKEIGAAIQARIQKTISNMRIPSYIGKITCTGLDLGTVPPYITKMRVLPTNLEELSGVEVDFEYSGGIKLDFKTRLEIREPELQQEILQASQEGSGSMEVGSDLLEGIEQYGNLVGPAKADLDGSSENKNEEGKILETSSSWSSSYMLRWKNILHSISDQVSQVPLSLEMKISVARGTLRLYVKPPPSDQIWFGFLSMPDMDWNLETSIGDRKITNSRVGSAISNRFKAALQENVVLPNCGSISIPFMIAEKDDWVERNAAPFIWVSPETTNSKPIDTSHIEKVETASIKEESKKESEVPNEDLNLMQPLFSDEKTSKEIVVPSRDREIGTREEDNSNNNKQKKGITRAKMLDFGRKMGDKLEEKRRHIEEKSRNIVEKMKEKV</sequence>
<gene>
    <name evidence="13" type="ORF">FCM35_KLT19846</name>
</gene>
<dbReference type="InterPro" id="IPR001849">
    <property type="entry name" value="PH_domain"/>
</dbReference>
<protein>
    <submittedName>
        <fullName evidence="13">Testis-expressed sequence 2 protein</fullName>
    </submittedName>
</protein>
<dbReference type="OrthoDB" id="26740at2759"/>
<dbReference type="PANTHER" id="PTHR13466">
    <property type="entry name" value="TEX2 PROTEIN-RELATED"/>
    <property type="match status" value="1"/>
</dbReference>
<evidence type="ECO:0000256" key="5">
    <source>
        <dbReference type="ARBA" id="ARBA00022989"/>
    </source>
</evidence>
<evidence type="ECO:0000256" key="6">
    <source>
        <dbReference type="ARBA" id="ARBA00023055"/>
    </source>
</evidence>
<evidence type="ECO:0000256" key="8">
    <source>
        <dbReference type="ARBA" id="ARBA00023136"/>
    </source>
</evidence>
<dbReference type="AlphaFoldDB" id="A0A833VW10"/>
<dbReference type="SUPFAM" id="SSF50729">
    <property type="entry name" value="PH domain-like"/>
    <property type="match status" value="1"/>
</dbReference>
<feature type="compositionally biased region" description="Basic and acidic residues" evidence="9">
    <location>
        <begin position="623"/>
        <end position="641"/>
    </location>
</feature>
<keyword evidence="14" id="KW-1185">Reference proteome</keyword>
<keyword evidence="8 10" id="KW-0472">Membrane</keyword>
<dbReference type="InterPro" id="IPR031468">
    <property type="entry name" value="SMP_LBD"/>
</dbReference>
<dbReference type="Pfam" id="PF23065">
    <property type="entry name" value="PH_SMPa"/>
    <property type="match status" value="1"/>
</dbReference>
<feature type="compositionally biased region" description="Basic and acidic residues" evidence="9">
    <location>
        <begin position="656"/>
        <end position="673"/>
    </location>
</feature>
<feature type="domain" description="SMP-LTD" evidence="12">
    <location>
        <begin position="291"/>
        <end position="552"/>
    </location>
</feature>
<evidence type="ECO:0000259" key="11">
    <source>
        <dbReference type="PROSITE" id="PS50003"/>
    </source>
</evidence>
<comment type="subcellular location">
    <subcellularLocation>
        <location evidence="1">Endoplasmic reticulum membrane</location>
    </subcellularLocation>
</comment>
<dbReference type="InterPro" id="IPR057080">
    <property type="entry name" value="PH_SMPa"/>
</dbReference>
<keyword evidence="7" id="KW-0446">Lipid-binding</keyword>
<evidence type="ECO:0000256" key="4">
    <source>
        <dbReference type="ARBA" id="ARBA00022824"/>
    </source>
</evidence>
<dbReference type="PROSITE" id="PS51847">
    <property type="entry name" value="SMP"/>
    <property type="match status" value="1"/>
</dbReference>
<evidence type="ECO:0000256" key="3">
    <source>
        <dbReference type="ARBA" id="ARBA00022692"/>
    </source>
</evidence>
<evidence type="ECO:0000256" key="1">
    <source>
        <dbReference type="ARBA" id="ARBA00004586"/>
    </source>
</evidence>
<comment type="caution">
    <text evidence="13">The sequence shown here is derived from an EMBL/GenBank/DDBJ whole genome shotgun (WGS) entry which is preliminary data.</text>
</comment>
<dbReference type="PROSITE" id="PS50003">
    <property type="entry name" value="PH_DOMAIN"/>
    <property type="match status" value="1"/>
</dbReference>
<keyword evidence="2" id="KW-0813">Transport</keyword>
<dbReference type="GO" id="GO:0005789">
    <property type="term" value="C:endoplasmic reticulum membrane"/>
    <property type="evidence" value="ECO:0007669"/>
    <property type="project" value="UniProtKB-SubCell"/>
</dbReference>
<feature type="domain" description="PH" evidence="11">
    <location>
        <begin position="88"/>
        <end position="190"/>
    </location>
</feature>
<feature type="region of interest" description="Disordered" evidence="9">
    <location>
        <begin position="623"/>
        <end position="673"/>
    </location>
</feature>
<dbReference type="InterPro" id="IPR011993">
    <property type="entry name" value="PH-like_dom_sf"/>
</dbReference>
<proteinExistence type="predicted"/>